<feature type="domain" description="CMP/dCMP-type deaminase" evidence="16">
    <location>
        <begin position="1"/>
        <end position="120"/>
    </location>
</feature>
<dbReference type="GO" id="GO:0008703">
    <property type="term" value="F:5-amino-6-(5-phosphoribosylamino)uracil reductase activity"/>
    <property type="evidence" value="ECO:0007669"/>
    <property type="project" value="UniProtKB-EC"/>
</dbReference>
<feature type="active site" description="Proton donor" evidence="13">
    <location>
        <position position="46"/>
    </location>
</feature>
<dbReference type="SUPFAM" id="SSF53927">
    <property type="entry name" value="Cytidine deaminase-like"/>
    <property type="match status" value="1"/>
</dbReference>
<keyword evidence="6 12" id="KW-0686">Riboflavin biosynthesis</keyword>
<evidence type="ECO:0000256" key="9">
    <source>
        <dbReference type="ARBA" id="ARBA00022857"/>
    </source>
</evidence>
<dbReference type="InterPro" id="IPR024072">
    <property type="entry name" value="DHFR-like_dom_sf"/>
</dbReference>
<comment type="similarity">
    <text evidence="5 12">In the C-terminal section; belongs to the HTP reductase family.</text>
</comment>
<dbReference type="GO" id="GO:0008270">
    <property type="term" value="F:zinc ion binding"/>
    <property type="evidence" value="ECO:0007669"/>
    <property type="project" value="InterPro"/>
</dbReference>
<protein>
    <recommendedName>
        <fullName evidence="12">Riboflavin biosynthesis protein RibD</fullName>
    </recommendedName>
    <domain>
        <recommendedName>
            <fullName evidence="12">Diaminohydroxyphosphoribosylaminopyrimidine deaminase</fullName>
            <shortName evidence="12">DRAP deaminase</shortName>
            <ecNumber evidence="12">3.5.4.26</ecNumber>
        </recommendedName>
        <alternativeName>
            <fullName evidence="12">Riboflavin-specific deaminase</fullName>
        </alternativeName>
    </domain>
    <domain>
        <recommendedName>
            <fullName evidence="12">5-amino-6-(5-phosphoribosylamino)uracil reductase</fullName>
            <ecNumber evidence="12">1.1.1.193</ecNumber>
        </recommendedName>
        <alternativeName>
            <fullName evidence="12">HTP reductase</fullName>
        </alternativeName>
    </domain>
</protein>
<accession>A0A934RQ87</accession>
<feature type="binding site" evidence="14">
    <location>
        <position position="266"/>
    </location>
    <ligand>
        <name>substrate</name>
    </ligand>
</feature>
<comment type="pathway">
    <text evidence="3 12">Cofactor biosynthesis; riboflavin biosynthesis; 5-amino-6-(D-ribitylamino)uracil from GTP: step 3/4.</text>
</comment>
<keyword evidence="10 12" id="KW-0560">Oxidoreductase</keyword>
<feature type="binding site" evidence="14">
    <location>
        <position position="193"/>
    </location>
    <ligand>
        <name>NADP(+)</name>
        <dbReference type="ChEBI" id="CHEBI:58349"/>
    </ligand>
</feature>
<comment type="cofactor">
    <cofactor evidence="12 15">
        <name>Zn(2+)</name>
        <dbReference type="ChEBI" id="CHEBI:29105"/>
    </cofactor>
    <text evidence="12 15">Binds 1 zinc ion.</text>
</comment>
<dbReference type="GO" id="GO:0008835">
    <property type="term" value="F:diaminohydroxyphosphoribosylaminopyrimidine deaminase activity"/>
    <property type="evidence" value="ECO:0007669"/>
    <property type="project" value="UniProtKB-EC"/>
</dbReference>
<sequence>MAQAIVEGSKGVGLTAPNPSVGAVVVREGKIVARGFHRGVGQPHAEIEAIADADRKGVNLKECEIFITLEPCSSYGRTPPCTAALIANGFRRVVWAADDPNPNHSGRAWEILRDAGIEVDRGLLAEEAAYLHRAFFKVQRKGLPWLIVKTAMSLDGRLTRPPGEGQWLTSPSAREDVQKLRGEADAILTSGETARSDNPRLNYRGPRAEKKQLKRVVLTRIPEAGLSAGAHLLNPTESGPTRFEGGDIEQILRNLAQEGIQTILVEAGGRLVGDLLKLGLVDEWVAYYAPLVSGGPVPSVGGGQESHLPRPLSLKNLVYEQVGPDLKVRGLIGPQLLKKSESLRRKGETE</sequence>
<evidence type="ECO:0000256" key="14">
    <source>
        <dbReference type="PIRSR" id="PIRSR006769-2"/>
    </source>
</evidence>
<keyword evidence="7 12" id="KW-0479">Metal-binding</keyword>
<feature type="binding site" evidence="14">
    <location>
        <position position="167"/>
    </location>
    <ligand>
        <name>substrate</name>
    </ligand>
</feature>
<dbReference type="GO" id="GO:0009231">
    <property type="term" value="P:riboflavin biosynthetic process"/>
    <property type="evidence" value="ECO:0007669"/>
    <property type="project" value="UniProtKB-KW"/>
</dbReference>
<dbReference type="NCBIfam" id="TIGR00326">
    <property type="entry name" value="eubact_ribD"/>
    <property type="match status" value="1"/>
</dbReference>
<comment type="pathway">
    <text evidence="2 12">Cofactor biosynthesis; riboflavin biosynthesis; 5-amino-6-(D-ribitylamino)uracil from GTP: step 2/4.</text>
</comment>
<dbReference type="AlphaFoldDB" id="A0A934RQ87"/>
<keyword evidence="11" id="KW-0511">Multifunctional enzyme</keyword>
<feature type="binding site" evidence="14">
    <location>
        <position position="181"/>
    </location>
    <ligand>
        <name>substrate</name>
    </ligand>
</feature>
<evidence type="ECO:0000256" key="13">
    <source>
        <dbReference type="PIRSR" id="PIRSR006769-1"/>
    </source>
</evidence>
<evidence type="ECO:0000256" key="7">
    <source>
        <dbReference type="ARBA" id="ARBA00022723"/>
    </source>
</evidence>
<keyword evidence="12 17" id="KW-0378">Hydrolase</keyword>
<dbReference type="Pfam" id="PF01872">
    <property type="entry name" value="RibD_C"/>
    <property type="match status" value="1"/>
</dbReference>
<evidence type="ECO:0000259" key="16">
    <source>
        <dbReference type="PROSITE" id="PS51747"/>
    </source>
</evidence>
<evidence type="ECO:0000256" key="6">
    <source>
        <dbReference type="ARBA" id="ARBA00022619"/>
    </source>
</evidence>
<keyword evidence="18" id="KW-1185">Reference proteome</keyword>
<dbReference type="EMBL" id="JAENIO010000001">
    <property type="protein sequence ID" value="MBK1832536.1"/>
    <property type="molecule type" value="Genomic_DNA"/>
</dbReference>
<feature type="binding site" evidence="15">
    <location>
        <position position="72"/>
    </location>
    <ligand>
        <name>Zn(2+)</name>
        <dbReference type="ChEBI" id="CHEBI:29105"/>
        <note>catalytic</note>
    </ligand>
</feature>
<dbReference type="Proteomes" id="UP000604083">
    <property type="component" value="Unassembled WGS sequence"/>
</dbReference>
<comment type="function">
    <text evidence="1 12">Converts 2,5-diamino-6-(ribosylamino)-4(3h)-pyrimidinone 5'-phosphate into 5-amino-6-(ribosylamino)-2,4(1h,3h)-pyrimidinedione 5'-phosphate.</text>
</comment>
<evidence type="ECO:0000256" key="5">
    <source>
        <dbReference type="ARBA" id="ARBA00007417"/>
    </source>
</evidence>
<dbReference type="CDD" id="cd01284">
    <property type="entry name" value="Riboflavin_deaminase-reductase"/>
    <property type="match status" value="1"/>
</dbReference>
<dbReference type="PIRSF" id="PIRSF006769">
    <property type="entry name" value="RibD"/>
    <property type="match status" value="1"/>
</dbReference>
<evidence type="ECO:0000256" key="3">
    <source>
        <dbReference type="ARBA" id="ARBA00004910"/>
    </source>
</evidence>
<organism evidence="17 18">
    <name type="scientific">Roseibacillus ishigakijimensis</name>
    <dbReference type="NCBI Taxonomy" id="454146"/>
    <lineage>
        <taxon>Bacteria</taxon>
        <taxon>Pseudomonadati</taxon>
        <taxon>Verrucomicrobiota</taxon>
        <taxon>Verrucomicrobiia</taxon>
        <taxon>Verrucomicrobiales</taxon>
        <taxon>Verrucomicrobiaceae</taxon>
        <taxon>Roseibacillus</taxon>
    </lineage>
</organism>
<evidence type="ECO:0000256" key="4">
    <source>
        <dbReference type="ARBA" id="ARBA00005259"/>
    </source>
</evidence>
<feature type="binding site" evidence="15">
    <location>
        <position position="44"/>
    </location>
    <ligand>
        <name>Zn(2+)</name>
        <dbReference type="ChEBI" id="CHEBI:29105"/>
        <note>catalytic</note>
    </ligand>
</feature>
<evidence type="ECO:0000256" key="2">
    <source>
        <dbReference type="ARBA" id="ARBA00004882"/>
    </source>
</evidence>
<dbReference type="InterPro" id="IPR002734">
    <property type="entry name" value="RibDG_C"/>
</dbReference>
<evidence type="ECO:0000256" key="12">
    <source>
        <dbReference type="PIRNR" id="PIRNR006769"/>
    </source>
</evidence>
<dbReference type="PANTHER" id="PTHR38011:SF7">
    <property type="entry name" value="2,5-DIAMINO-6-RIBOSYLAMINO-4(3H)-PYRIMIDINONE 5'-PHOSPHATE REDUCTASE"/>
    <property type="match status" value="1"/>
</dbReference>
<feature type="binding site" evidence="14">
    <location>
        <position position="204"/>
    </location>
    <ligand>
        <name>substrate</name>
    </ligand>
</feature>
<dbReference type="SUPFAM" id="SSF53597">
    <property type="entry name" value="Dihydrofolate reductase-like"/>
    <property type="match status" value="1"/>
</dbReference>
<dbReference type="EC" id="1.1.1.193" evidence="12"/>
<comment type="similarity">
    <text evidence="4 12">In the N-terminal section; belongs to the cytidine and deoxycytidylate deaminase family.</text>
</comment>
<dbReference type="PANTHER" id="PTHR38011">
    <property type="entry name" value="DIHYDROFOLATE REDUCTASE FAMILY PROTEIN (AFU_ORTHOLOGUE AFUA_8G06820)"/>
    <property type="match status" value="1"/>
</dbReference>
<evidence type="ECO:0000256" key="1">
    <source>
        <dbReference type="ARBA" id="ARBA00002151"/>
    </source>
</evidence>
<feature type="binding site" evidence="14">
    <location>
        <position position="197"/>
    </location>
    <ligand>
        <name>NADP(+)</name>
        <dbReference type="ChEBI" id="CHEBI:58349"/>
    </ligand>
</feature>
<dbReference type="PROSITE" id="PS51747">
    <property type="entry name" value="CYT_DCMP_DEAMINASES_2"/>
    <property type="match status" value="1"/>
</dbReference>
<feature type="binding site" evidence="15">
    <location>
        <position position="81"/>
    </location>
    <ligand>
        <name>Zn(2+)</name>
        <dbReference type="ChEBI" id="CHEBI:29105"/>
        <note>catalytic</note>
    </ligand>
</feature>
<feature type="binding site" evidence="14">
    <location>
        <position position="201"/>
    </location>
    <ligand>
        <name>substrate</name>
    </ligand>
</feature>
<evidence type="ECO:0000313" key="17">
    <source>
        <dbReference type="EMBL" id="MBK1832536.1"/>
    </source>
</evidence>
<reference evidence="17" key="1">
    <citation type="submission" date="2021-01" db="EMBL/GenBank/DDBJ databases">
        <title>Modified the classification status of verrucomicrobia.</title>
        <authorList>
            <person name="Feng X."/>
        </authorList>
    </citation>
    <scope>NUCLEOTIDE SEQUENCE</scope>
    <source>
        <strain evidence="17">KCTC 12986</strain>
    </source>
</reference>
<dbReference type="InterPro" id="IPR016193">
    <property type="entry name" value="Cytidine_deaminase-like"/>
</dbReference>
<gene>
    <name evidence="17" type="primary">ribD</name>
    <name evidence="17" type="ORF">JIN78_00570</name>
</gene>
<evidence type="ECO:0000256" key="8">
    <source>
        <dbReference type="ARBA" id="ARBA00022833"/>
    </source>
</evidence>
<keyword evidence="8 12" id="KW-0862">Zinc</keyword>
<evidence type="ECO:0000256" key="15">
    <source>
        <dbReference type="PIRSR" id="PIRSR006769-3"/>
    </source>
</evidence>
<dbReference type="Gene3D" id="3.40.140.10">
    <property type="entry name" value="Cytidine Deaminase, domain 2"/>
    <property type="match status" value="1"/>
</dbReference>
<evidence type="ECO:0000256" key="11">
    <source>
        <dbReference type="ARBA" id="ARBA00023268"/>
    </source>
</evidence>
<dbReference type="InterPro" id="IPR050765">
    <property type="entry name" value="Riboflavin_Biosynth_HTPR"/>
</dbReference>
<dbReference type="InterPro" id="IPR002125">
    <property type="entry name" value="CMP_dCMP_dom"/>
</dbReference>
<dbReference type="EC" id="3.5.4.26" evidence="12"/>
<keyword evidence="9 12" id="KW-0521">NADP</keyword>
<evidence type="ECO:0000313" key="18">
    <source>
        <dbReference type="Proteomes" id="UP000604083"/>
    </source>
</evidence>
<dbReference type="InterPro" id="IPR004794">
    <property type="entry name" value="Eubact_RibD"/>
</dbReference>
<evidence type="ECO:0000256" key="10">
    <source>
        <dbReference type="ARBA" id="ARBA00023002"/>
    </source>
</evidence>
<name>A0A934RQ87_9BACT</name>
<comment type="catalytic activity">
    <reaction evidence="12">
        <text>5-amino-6-(5-phospho-D-ribitylamino)uracil + NADP(+) = 5-amino-6-(5-phospho-D-ribosylamino)uracil + NADPH + H(+)</text>
        <dbReference type="Rhea" id="RHEA:17845"/>
        <dbReference type="ChEBI" id="CHEBI:15378"/>
        <dbReference type="ChEBI" id="CHEBI:57783"/>
        <dbReference type="ChEBI" id="CHEBI:58349"/>
        <dbReference type="ChEBI" id="CHEBI:58421"/>
        <dbReference type="ChEBI" id="CHEBI:58453"/>
        <dbReference type="EC" id="1.1.1.193"/>
    </reaction>
</comment>
<comment type="catalytic activity">
    <reaction evidence="12">
        <text>2,5-diamino-6-hydroxy-4-(5-phosphoribosylamino)-pyrimidine + H2O + H(+) = 5-amino-6-(5-phospho-D-ribosylamino)uracil + NH4(+)</text>
        <dbReference type="Rhea" id="RHEA:21868"/>
        <dbReference type="ChEBI" id="CHEBI:15377"/>
        <dbReference type="ChEBI" id="CHEBI:15378"/>
        <dbReference type="ChEBI" id="CHEBI:28938"/>
        <dbReference type="ChEBI" id="CHEBI:58453"/>
        <dbReference type="ChEBI" id="CHEBI:58614"/>
        <dbReference type="EC" id="3.5.4.26"/>
    </reaction>
</comment>
<proteinExistence type="inferred from homology"/>
<dbReference type="Pfam" id="PF00383">
    <property type="entry name" value="dCMP_cyt_deam_1"/>
    <property type="match status" value="1"/>
</dbReference>
<feature type="binding site" evidence="14">
    <location>
        <position position="151"/>
    </location>
    <ligand>
        <name>NADP(+)</name>
        <dbReference type="ChEBI" id="CHEBI:58349"/>
    </ligand>
</feature>
<dbReference type="InterPro" id="IPR016192">
    <property type="entry name" value="APOBEC/CMP_deaminase_Zn-bd"/>
</dbReference>
<dbReference type="Gene3D" id="3.40.430.10">
    <property type="entry name" value="Dihydrofolate Reductase, subunit A"/>
    <property type="match status" value="1"/>
</dbReference>
<dbReference type="PROSITE" id="PS00903">
    <property type="entry name" value="CYT_DCMP_DEAMINASES_1"/>
    <property type="match status" value="1"/>
</dbReference>
<comment type="caution">
    <text evidence="17">The sequence shown here is derived from an EMBL/GenBank/DDBJ whole genome shotgun (WGS) entry which is preliminary data.</text>
</comment>